<feature type="compositionally biased region" description="Polar residues" evidence="1">
    <location>
        <begin position="46"/>
        <end position="59"/>
    </location>
</feature>
<dbReference type="OrthoDB" id="6173915at2759"/>
<evidence type="ECO:0000256" key="1">
    <source>
        <dbReference type="SAM" id="MobiDB-lite"/>
    </source>
</evidence>
<organism evidence="3 4">
    <name type="scientific">Mytilus edulis</name>
    <name type="common">Blue mussel</name>
    <dbReference type="NCBI Taxonomy" id="6550"/>
    <lineage>
        <taxon>Eukaryota</taxon>
        <taxon>Metazoa</taxon>
        <taxon>Spiralia</taxon>
        <taxon>Lophotrochozoa</taxon>
        <taxon>Mollusca</taxon>
        <taxon>Bivalvia</taxon>
        <taxon>Autobranchia</taxon>
        <taxon>Pteriomorphia</taxon>
        <taxon>Mytilida</taxon>
        <taxon>Mytiloidea</taxon>
        <taxon>Mytilidae</taxon>
        <taxon>Mytilinae</taxon>
        <taxon>Mytilus</taxon>
    </lineage>
</organism>
<evidence type="ECO:0000313" key="3">
    <source>
        <dbReference type="EMBL" id="CAG2249563.1"/>
    </source>
</evidence>
<evidence type="ECO:0000313" key="4">
    <source>
        <dbReference type="Proteomes" id="UP000683360"/>
    </source>
</evidence>
<protein>
    <recommendedName>
        <fullName evidence="2">DUF6589 domain-containing protein</fullName>
    </recommendedName>
</protein>
<reference evidence="3" key="1">
    <citation type="submission" date="2021-03" db="EMBL/GenBank/DDBJ databases">
        <authorList>
            <person name="Bekaert M."/>
        </authorList>
    </citation>
    <scope>NUCLEOTIDE SEQUENCE</scope>
</reference>
<dbReference type="Pfam" id="PF20231">
    <property type="entry name" value="DUF6589"/>
    <property type="match status" value="1"/>
</dbReference>
<dbReference type="InterPro" id="IPR046496">
    <property type="entry name" value="DUF6589"/>
</dbReference>
<comment type="caution">
    <text evidence="3">The sequence shown here is derived from an EMBL/GenBank/DDBJ whole genome shotgun (WGS) entry which is preliminary data.</text>
</comment>
<feature type="region of interest" description="Disordered" evidence="1">
    <location>
        <begin position="39"/>
        <end position="86"/>
    </location>
</feature>
<keyword evidence="4" id="KW-1185">Reference proteome</keyword>
<proteinExistence type="predicted"/>
<feature type="domain" description="DUF6589" evidence="2">
    <location>
        <begin position="1122"/>
        <end position="1254"/>
    </location>
</feature>
<dbReference type="Proteomes" id="UP000683360">
    <property type="component" value="Unassembled WGS sequence"/>
</dbReference>
<dbReference type="EMBL" id="CAJPWZ010002975">
    <property type="protein sequence ID" value="CAG2249563.1"/>
    <property type="molecule type" value="Genomic_DNA"/>
</dbReference>
<dbReference type="PANTHER" id="PTHR47018:SF2">
    <property type="entry name" value="TESMIN_TSO1-LIKE CXC DOMAIN-CONTAINING PROTEIN"/>
    <property type="match status" value="1"/>
</dbReference>
<gene>
    <name evidence="3" type="ORF">MEDL_61333</name>
</gene>
<evidence type="ECO:0000259" key="2">
    <source>
        <dbReference type="Pfam" id="PF20231"/>
    </source>
</evidence>
<feature type="compositionally biased region" description="Basic and acidic residues" evidence="1">
    <location>
        <begin position="68"/>
        <end position="79"/>
    </location>
</feature>
<name>A0A8S3UWJ4_MYTED</name>
<dbReference type="PANTHER" id="PTHR47018">
    <property type="entry name" value="CXC DOMAIN-CONTAINING PROTEIN-RELATED"/>
    <property type="match status" value="1"/>
</dbReference>
<accession>A0A8S3UWJ4</accession>
<sequence>MSVFKYEEEFPLLSSPRGGLEIKQLLSRPSLQQHLKISGLKKPSDMSEQVRSSEASQVSVHCRPLGKTYKDKSSHKKDSTPLTSPLVHNGSISCKKSVYTGKQVSNNMAHLSTNMFSVLANLDKTSCRKKHNKKQDTAMPSNKGLQEECISKQCKNDEILPLLKVHIHVFGKSFTFISKTMQVKVKELKQFIEKVSGIKQNMQYLQTRAGTCLSTNDVIECTDNDILKLYQPGLGGVRESPVHPGDYCGPCSLCKKDSNYGYLHLGSKSYQLEFVDFVKSKHKISEKDCICKSCMLKLNRNFSHKALAEESLQTAKKPKLECALALCNSCTNTSVTRNSPLDTDELNTCFSVSLQEAQIESIFLCDGHYLKAYNYYKSCKAKCKMCNLSLFKKYYANFDQIYLQQYMYEQGTTDKILTRGDVICKKCHSILYRYTGQQQHDKKVECVSPREYVSLILKQAVSGTLDIDIPAINKLALNELIKFVCTELMQDKALLLSEIVDKFQKFGGCFSSNLRQNQTRFILDKLQLIFSSNIDTDKIDKIGTMVKLHGVEDRRCLVLALQGHQKEKLCNTKSEVVSCQSKQGNDNTLEKACVILKQMIKDCIKNLNFDFKTVDDAKLVDIVKNSCPPDLWEFITSLTSSNKFKSAAEVDKTFENIDFKLINILFSLLFKFDTKCNTFQLIISDIIDKFTTSSSDCINILNKFGICVSKQTLERNQTMVVENKVNKPVDKIPSTLTIASIDNVNKRSSYAAVKSTDVHRGFDGTSVQLVEPKPQSISLNLDERLVVLPGETFTYGNTDYTCINHKTSQKVTSFFQSFVISSNLNLLNAPRDTSGKCCDEIKDSLETDFTQNVIHECFTAVLNDSQFLEEKRFSQMTDYNIDEHVNHELYLYDLNRVVNYLDMTALVYVTGSAVNIFEEHDNSIKPIVQLRANPDSNHSINLLNKNGLYFPLISRQDYFDGVLFQESIDIKDTITLRSVNNFNQKLSSIVDIYSSLNSGQASVKYRRRTTKLPHYAIHNSKICTDLVDDMIKDSAACLSKNVEKVSFDLIDFESTVPEKRAADSVSTVLFEFCYNNLLSLNGSNNLGKTNLQTFISEKNSNIPVETANVKYHSLLNEQADSKETLKTILDTLHQDFKIGRELKHLVVVGDGKTYDLLVKLKLELKDDLSWLLPFPGDWHILKNYQRMIMKLYLDAGLKELIELFHHGAVGASVMQATNFDKTHHFLMQVWEAFYLQQISAILKYAEENDLNDQSEENYIKKVSFILQNQELSQDEKIQQHLALMSHFSLQFKNLCCRLSEQNENWKFWHDFIHYHGFIYVSYFLSIRSGPDLHSIEKDDLPLIIQNLFILTGCDYVSFFKDHGKTSFFKTFFKYTEFIISSVENNVIGKLSLTNSDDISSFLSFIRLIGCEYWRKCSSAFLREKLETPEQLYRTVYSSNLSPEENHIAWISKIREALYSRVPSEEFYLPSFDALFLHWKRSYWVSRVWIQAYRENVQYPSLTDFGWKLEIDGQLDVIWDSPENLQKVINNIKLWTAGCNCLKSDCNSKICGCKKINMACGPGCVQYRGNRRKYLEAVASTQVLYNSESDGSDFGDDTMDGSVFFELQNVDDDDLENIIFNFQCRSTIKKLVQHRIYNLNHNCFT</sequence>